<proteinExistence type="predicted"/>
<gene>
    <name evidence="1" type="ORF">DF185_19765</name>
</gene>
<dbReference type="AlphaFoldDB" id="A0A2V3ZT45"/>
<accession>A0A2V3ZT45</accession>
<protein>
    <recommendedName>
        <fullName evidence="3">Transcriptional regulator</fullName>
    </recommendedName>
</protein>
<comment type="caution">
    <text evidence="1">The sequence shown here is derived from an EMBL/GenBank/DDBJ whole genome shotgun (WGS) entry which is preliminary data.</text>
</comment>
<organism evidence="1 2">
    <name type="scientific">Marinifilum breve</name>
    <dbReference type="NCBI Taxonomy" id="2184082"/>
    <lineage>
        <taxon>Bacteria</taxon>
        <taxon>Pseudomonadati</taxon>
        <taxon>Bacteroidota</taxon>
        <taxon>Bacteroidia</taxon>
        <taxon>Marinilabiliales</taxon>
        <taxon>Marinifilaceae</taxon>
    </lineage>
</organism>
<reference evidence="1 2" key="1">
    <citation type="submission" date="2018-05" db="EMBL/GenBank/DDBJ databases">
        <title>Marinifilum breve JC075T sp. nov., a marine bacterium isolated from Yongle Blue Hole in the South China Sea.</title>
        <authorList>
            <person name="Fu T."/>
        </authorList>
    </citation>
    <scope>NUCLEOTIDE SEQUENCE [LARGE SCALE GENOMIC DNA]</scope>
    <source>
        <strain evidence="1 2">JC075</strain>
    </source>
</reference>
<keyword evidence="2" id="KW-1185">Reference proteome</keyword>
<dbReference type="RefSeq" id="WP_110362892.1">
    <property type="nucleotide sequence ID" value="NZ_QFLI01000011.1"/>
</dbReference>
<evidence type="ECO:0008006" key="3">
    <source>
        <dbReference type="Google" id="ProtNLM"/>
    </source>
</evidence>
<dbReference type="Proteomes" id="UP000248079">
    <property type="component" value="Unassembled WGS sequence"/>
</dbReference>
<name>A0A2V3ZT45_9BACT</name>
<dbReference type="EMBL" id="QFLI01000011">
    <property type="protein sequence ID" value="PXX96879.1"/>
    <property type="molecule type" value="Genomic_DNA"/>
</dbReference>
<evidence type="ECO:0000313" key="1">
    <source>
        <dbReference type="EMBL" id="PXX96879.1"/>
    </source>
</evidence>
<sequence length="68" mass="7992">MKEEKLRKLKDKLPRGHREEITKRTGFTLSYVDAVFGGRRFNQKIIDAAFEILKEEKEKEADQNALLN</sequence>
<evidence type="ECO:0000313" key="2">
    <source>
        <dbReference type="Proteomes" id="UP000248079"/>
    </source>
</evidence>